<name>A0A4R4ZTF3_9ACTN</name>
<dbReference type="OrthoDB" id="214814at2"/>
<organism evidence="1 2">
    <name type="scientific">Kribbella antibiotica</name>
    <dbReference type="NCBI Taxonomy" id="190195"/>
    <lineage>
        <taxon>Bacteria</taxon>
        <taxon>Bacillati</taxon>
        <taxon>Actinomycetota</taxon>
        <taxon>Actinomycetes</taxon>
        <taxon>Propionibacteriales</taxon>
        <taxon>Kribbellaceae</taxon>
        <taxon>Kribbella</taxon>
    </lineage>
</organism>
<evidence type="ECO:0000313" key="2">
    <source>
        <dbReference type="Proteomes" id="UP000295124"/>
    </source>
</evidence>
<keyword evidence="2" id="KW-1185">Reference proteome</keyword>
<evidence type="ECO:0000313" key="1">
    <source>
        <dbReference type="EMBL" id="TDD60312.1"/>
    </source>
</evidence>
<reference evidence="1 2" key="1">
    <citation type="submission" date="2019-03" db="EMBL/GenBank/DDBJ databases">
        <title>Draft genome sequences of novel Actinobacteria.</title>
        <authorList>
            <person name="Sahin N."/>
            <person name="Ay H."/>
            <person name="Saygin H."/>
        </authorList>
    </citation>
    <scope>NUCLEOTIDE SEQUENCE [LARGE SCALE GENOMIC DNA]</scope>
    <source>
        <strain evidence="1 2">JCM 13523</strain>
    </source>
</reference>
<gene>
    <name evidence="1" type="ORF">E1263_11895</name>
</gene>
<proteinExistence type="predicted"/>
<protein>
    <submittedName>
        <fullName evidence="1">Uncharacterized protein</fullName>
    </submittedName>
</protein>
<dbReference type="AlphaFoldDB" id="A0A4R4ZTF3"/>
<comment type="caution">
    <text evidence="1">The sequence shown here is derived from an EMBL/GenBank/DDBJ whole genome shotgun (WGS) entry which is preliminary data.</text>
</comment>
<accession>A0A4R4ZTF3</accession>
<dbReference type="RefSeq" id="WP_132167298.1">
    <property type="nucleotide sequence ID" value="NZ_SMKX01000026.1"/>
</dbReference>
<dbReference type="Proteomes" id="UP000295124">
    <property type="component" value="Unassembled WGS sequence"/>
</dbReference>
<sequence length="131" mass="14449">MSITVKIIDVSGAGRVGATTLLEGVASSITLRDLVRTRVRDEVARFNLVPQDVFQGLVMPEGALPTAVGFRLPKHRRLDWEQQADRAVEAFGRNGFFVLVDDRQVTDLDEELALTADSDIRFVRLVQLVGG</sequence>
<dbReference type="EMBL" id="SMKX01000026">
    <property type="protein sequence ID" value="TDD60312.1"/>
    <property type="molecule type" value="Genomic_DNA"/>
</dbReference>